<dbReference type="InterPro" id="IPR036388">
    <property type="entry name" value="WH-like_DNA-bd_sf"/>
</dbReference>
<dbReference type="SUPFAM" id="SSF46785">
    <property type="entry name" value="Winged helix' DNA-binding domain"/>
    <property type="match status" value="1"/>
</dbReference>
<dbReference type="OrthoDB" id="9793820at2"/>
<dbReference type="PANTHER" id="PTHR34294:SF5">
    <property type="entry name" value="CENTRAL GLYCOLYTIC GENES REGULATOR"/>
    <property type="match status" value="1"/>
</dbReference>
<protein>
    <submittedName>
        <fullName evidence="7">Uncharacterized protein</fullName>
    </submittedName>
</protein>
<evidence type="ECO:0000313" key="8">
    <source>
        <dbReference type="Proteomes" id="UP000239663"/>
    </source>
</evidence>
<dbReference type="InterPro" id="IPR036390">
    <property type="entry name" value="WH_DNA-bd_sf"/>
</dbReference>
<evidence type="ECO:0000313" key="7">
    <source>
        <dbReference type="EMBL" id="PQD95302.1"/>
    </source>
</evidence>
<gene>
    <name evidence="7" type="ORF">CYL18_11040</name>
</gene>
<evidence type="ECO:0000256" key="4">
    <source>
        <dbReference type="ARBA" id="ARBA00023163"/>
    </source>
</evidence>
<dbReference type="InterPro" id="IPR051054">
    <property type="entry name" value="SorC_transcr_regulators"/>
</dbReference>
<evidence type="ECO:0000256" key="3">
    <source>
        <dbReference type="ARBA" id="ARBA00023125"/>
    </source>
</evidence>
<evidence type="ECO:0000259" key="6">
    <source>
        <dbReference type="Pfam" id="PF21715"/>
    </source>
</evidence>
<keyword evidence="8" id="KW-1185">Reference proteome</keyword>
<dbReference type="EMBL" id="PKOZ01000005">
    <property type="protein sequence ID" value="PQD95302.1"/>
    <property type="molecule type" value="Genomic_DNA"/>
</dbReference>
<feature type="domain" description="Sugar-binding" evidence="5">
    <location>
        <begin position="92"/>
        <end position="342"/>
    </location>
</feature>
<dbReference type="SUPFAM" id="SSF100950">
    <property type="entry name" value="NagB/RpiA/CoA transferase-like"/>
    <property type="match status" value="1"/>
</dbReference>
<organism evidence="7 8">
    <name type="scientific">Pradoshia eiseniae</name>
    <dbReference type="NCBI Taxonomy" id="2064768"/>
    <lineage>
        <taxon>Bacteria</taxon>
        <taxon>Bacillati</taxon>
        <taxon>Bacillota</taxon>
        <taxon>Bacilli</taxon>
        <taxon>Bacillales</taxon>
        <taxon>Bacillaceae</taxon>
        <taxon>Pradoshia</taxon>
    </lineage>
</organism>
<dbReference type="RefSeq" id="WP_104849561.1">
    <property type="nucleotide sequence ID" value="NZ_PKOZ01000005.1"/>
</dbReference>
<proteinExistence type="inferred from homology"/>
<evidence type="ECO:0000256" key="1">
    <source>
        <dbReference type="ARBA" id="ARBA00010466"/>
    </source>
</evidence>
<comment type="similarity">
    <text evidence="1">Belongs to the SorC transcriptional regulatory family.</text>
</comment>
<dbReference type="Pfam" id="PF04198">
    <property type="entry name" value="Sugar-bind"/>
    <property type="match status" value="1"/>
</dbReference>
<dbReference type="InterPro" id="IPR037171">
    <property type="entry name" value="NagB/RpiA_transferase-like"/>
</dbReference>
<evidence type="ECO:0000259" key="5">
    <source>
        <dbReference type="Pfam" id="PF04198"/>
    </source>
</evidence>
<accession>A0A2S7MZN8</accession>
<keyword evidence="3" id="KW-0238">DNA-binding</keyword>
<dbReference type="GO" id="GO:0030246">
    <property type="term" value="F:carbohydrate binding"/>
    <property type="evidence" value="ECO:0007669"/>
    <property type="project" value="InterPro"/>
</dbReference>
<dbReference type="Gene3D" id="3.40.50.1360">
    <property type="match status" value="1"/>
</dbReference>
<reference evidence="7 8" key="1">
    <citation type="submission" date="2017-12" db="EMBL/GenBank/DDBJ databases">
        <title>Taxonomic description and draft genome of Pradoshia cofamensis Gen. nov., sp. nov., a thermotolerant bacillale isolated from anterior gut of earthworm Eisenia fetida.</title>
        <authorList>
            <person name="Saha T."/>
            <person name="Chakraborty R."/>
        </authorList>
    </citation>
    <scope>NUCLEOTIDE SEQUENCE [LARGE SCALE GENOMIC DNA]</scope>
    <source>
        <strain evidence="7 8">EAG3</strain>
    </source>
</reference>
<comment type="caution">
    <text evidence="7">The sequence shown here is derived from an EMBL/GenBank/DDBJ whole genome shotgun (WGS) entry which is preliminary data.</text>
</comment>
<dbReference type="InterPro" id="IPR048715">
    <property type="entry name" value="CggR_N"/>
</dbReference>
<name>A0A2S7MZN8_9BACI</name>
<dbReference type="Proteomes" id="UP000239663">
    <property type="component" value="Unassembled WGS sequence"/>
</dbReference>
<dbReference type="Gene3D" id="1.10.10.10">
    <property type="entry name" value="Winged helix-like DNA-binding domain superfamily/Winged helix DNA-binding domain"/>
    <property type="match status" value="1"/>
</dbReference>
<dbReference type="GO" id="GO:0003677">
    <property type="term" value="F:DNA binding"/>
    <property type="evidence" value="ECO:0007669"/>
    <property type="project" value="UniProtKB-KW"/>
</dbReference>
<sequence length="343" mass="37458">MDGSLHLQKKLIPDIFEVMEKRYNILRSIRTMQPVGRRSLSLTLNITERTLRSEVEFLKEQKLIDIASSGMTVTNEGQEVLDNLGGVIRQLSGIDEMERLLQEKLNIDKVVIVNGDSDTSPWVIDELGRAGAARMKSLLTGKNIIAVTGGTTMAAIGKMLPNVSELPNVEDILFVPARGGLGKGASYQANTVCEQMAEKMNARYRVLYVPDNLGEAAYNTLTSEPAIGEVLDLLKSSNIVLHGVGEAKAMAERRKVSFSELTELEENQAIGEAFGYYYDEDGNIIQKVRTIGLQLDDLPNVEHVITVAGGASKAKAIKAYIKMAPKKPTLITDEGAAIQLLKG</sequence>
<dbReference type="PANTHER" id="PTHR34294">
    <property type="entry name" value="TRANSCRIPTIONAL REGULATOR-RELATED"/>
    <property type="match status" value="1"/>
</dbReference>
<feature type="domain" description="CggR N-terminal DNA binding" evidence="6">
    <location>
        <begin position="18"/>
        <end position="87"/>
    </location>
</feature>
<evidence type="ECO:0000256" key="2">
    <source>
        <dbReference type="ARBA" id="ARBA00023015"/>
    </source>
</evidence>
<dbReference type="Pfam" id="PF21715">
    <property type="entry name" value="CggR_N"/>
    <property type="match status" value="1"/>
</dbReference>
<keyword evidence="4" id="KW-0804">Transcription</keyword>
<dbReference type="AlphaFoldDB" id="A0A2S7MZN8"/>
<dbReference type="InterPro" id="IPR007324">
    <property type="entry name" value="Sugar-bd_dom_put"/>
</dbReference>
<keyword evidence="2" id="KW-0805">Transcription regulation</keyword>